<name>A0A6C0J5B9_9ZZZZ</name>
<organism evidence="1">
    <name type="scientific">viral metagenome</name>
    <dbReference type="NCBI Taxonomy" id="1070528"/>
    <lineage>
        <taxon>unclassified sequences</taxon>
        <taxon>metagenomes</taxon>
        <taxon>organismal metagenomes</taxon>
    </lineage>
</organism>
<dbReference type="AlphaFoldDB" id="A0A6C0J5B9"/>
<evidence type="ECO:0000313" key="1">
    <source>
        <dbReference type="EMBL" id="QHT99816.1"/>
    </source>
</evidence>
<protein>
    <submittedName>
        <fullName evidence="1">Uncharacterized protein</fullName>
    </submittedName>
</protein>
<dbReference type="EMBL" id="MN740317">
    <property type="protein sequence ID" value="QHT99816.1"/>
    <property type="molecule type" value="Genomic_DNA"/>
</dbReference>
<accession>A0A6C0J5B9</accession>
<proteinExistence type="predicted"/>
<reference evidence="1" key="1">
    <citation type="journal article" date="2020" name="Nature">
        <title>Giant virus diversity and host interactions through global metagenomics.</title>
        <authorList>
            <person name="Schulz F."/>
            <person name="Roux S."/>
            <person name="Paez-Espino D."/>
            <person name="Jungbluth S."/>
            <person name="Walsh D.A."/>
            <person name="Denef V.J."/>
            <person name="McMahon K.D."/>
            <person name="Konstantinidis K.T."/>
            <person name="Eloe-Fadrosh E.A."/>
            <person name="Kyrpides N.C."/>
            <person name="Woyke T."/>
        </authorList>
    </citation>
    <scope>NUCLEOTIDE SEQUENCE</scope>
    <source>
        <strain evidence="1">GVMAG-M-3300025727-45</strain>
    </source>
</reference>
<sequence>MLKTLFGISACVSLFCYLYSKRYTVVWNITSAYSYAKFYIPFKKQKTFLTLLSEHNNIDIYKEQVCDTIISVDYKIMQQEYTIYYNQYIKFPPAEEQQFLSSFVSTYDYIIISKSGLGNLITDNAVIKKILKYAGPYGNFYYGQEIEKYLVSPRIILIQNEIIKEDEKFGIYDVITGEQLIF</sequence>